<reference evidence="2 3" key="1">
    <citation type="submission" date="2021-02" db="EMBL/GenBank/DDBJ databases">
        <title>Niveibacterium changnyeongensis HC41.</title>
        <authorList>
            <person name="Kang M."/>
        </authorList>
    </citation>
    <scope>NUCLEOTIDE SEQUENCE [LARGE SCALE GENOMIC DNA]</scope>
    <source>
        <strain evidence="2 3">HC41</strain>
    </source>
</reference>
<evidence type="ECO:0000313" key="2">
    <source>
        <dbReference type="EMBL" id="QSI75859.1"/>
    </source>
</evidence>
<evidence type="ECO:0000259" key="1">
    <source>
        <dbReference type="Pfam" id="PF13723"/>
    </source>
</evidence>
<keyword evidence="3" id="KW-1185">Reference proteome</keyword>
<evidence type="ECO:0000313" key="3">
    <source>
        <dbReference type="Proteomes" id="UP000663570"/>
    </source>
</evidence>
<dbReference type="EMBL" id="CP071060">
    <property type="protein sequence ID" value="QSI75859.1"/>
    <property type="molecule type" value="Genomic_DNA"/>
</dbReference>
<name>A0ABX7M578_9RHOO</name>
<dbReference type="InterPro" id="IPR014030">
    <property type="entry name" value="Ketoacyl_synth_N"/>
</dbReference>
<dbReference type="Proteomes" id="UP000663570">
    <property type="component" value="Chromosome"/>
</dbReference>
<sequence>MSGLLSVSSWTAWAPGLPDRAAWQEWADGLRTPESAGEPVLPEIPAMLRRRADRLARMTLRAAFDVLGDRTGLPVVYVSRHGSVGRSAELLEALARGETLSPAGFAASVHNAAPGLLGIVRKDSAPYTALAAETGGVFAMLAEVMAFLADGHAEVLAILSDEPVPACYSSYVTEPELPAAWAGIFRLGDGTGLALSQAAVPTPAYSEPEVLAWTRWLAGDSVSFDCARGWQVRRV</sequence>
<dbReference type="RefSeq" id="WP_206253717.1">
    <property type="nucleotide sequence ID" value="NZ_CP071060.1"/>
</dbReference>
<accession>A0ABX7M578</accession>
<dbReference type="Pfam" id="PF13723">
    <property type="entry name" value="Ketoacyl-synt_2"/>
    <property type="match status" value="1"/>
</dbReference>
<gene>
    <name evidence="2" type="ORF">JY500_15410</name>
</gene>
<protein>
    <submittedName>
        <fullName evidence="2">Beta-ketoacyl synthase chain length factor</fullName>
    </submittedName>
</protein>
<proteinExistence type="predicted"/>
<organism evidence="2 3">
    <name type="scientific">Niveibacterium microcysteis</name>
    <dbReference type="NCBI Taxonomy" id="2811415"/>
    <lineage>
        <taxon>Bacteria</taxon>
        <taxon>Pseudomonadati</taxon>
        <taxon>Pseudomonadota</taxon>
        <taxon>Betaproteobacteria</taxon>
        <taxon>Rhodocyclales</taxon>
        <taxon>Rhodocyclaceae</taxon>
        <taxon>Niveibacterium</taxon>
    </lineage>
</organism>
<feature type="domain" description="Beta-ketoacyl synthase-like N-terminal" evidence="1">
    <location>
        <begin position="23"/>
        <end position="200"/>
    </location>
</feature>